<proteinExistence type="predicted"/>
<evidence type="ECO:0000313" key="1">
    <source>
        <dbReference type="EMBL" id="KAG0653922.1"/>
    </source>
</evidence>
<protein>
    <submittedName>
        <fullName evidence="1">Uncharacterized protein</fullName>
    </submittedName>
</protein>
<dbReference type="EMBL" id="PUHQ01000169">
    <property type="protein sequence ID" value="KAG0653922.1"/>
    <property type="molecule type" value="Genomic_DNA"/>
</dbReference>
<organism evidence="1 2">
    <name type="scientific">Rhodotorula mucilaginosa</name>
    <name type="common">Yeast</name>
    <name type="synonym">Rhodotorula rubra</name>
    <dbReference type="NCBI Taxonomy" id="5537"/>
    <lineage>
        <taxon>Eukaryota</taxon>
        <taxon>Fungi</taxon>
        <taxon>Dikarya</taxon>
        <taxon>Basidiomycota</taxon>
        <taxon>Pucciniomycotina</taxon>
        <taxon>Microbotryomycetes</taxon>
        <taxon>Sporidiobolales</taxon>
        <taxon>Sporidiobolaceae</taxon>
        <taxon>Rhodotorula</taxon>
    </lineage>
</organism>
<sequence>MSSDPIHTSRPILPSCVQLTRCDNMKDFHIYSNCTLLWVSDILQMHRPTIT</sequence>
<reference evidence="1 2" key="1">
    <citation type="submission" date="2020-11" db="EMBL/GenBank/DDBJ databases">
        <title>Kefir isolates.</title>
        <authorList>
            <person name="Marcisauskas S."/>
            <person name="Kim Y."/>
            <person name="Blasche S."/>
        </authorList>
    </citation>
    <scope>NUCLEOTIDE SEQUENCE [LARGE SCALE GENOMIC DNA]</scope>
    <source>
        <strain evidence="1 2">KR</strain>
    </source>
</reference>
<comment type="caution">
    <text evidence="1">The sequence shown here is derived from an EMBL/GenBank/DDBJ whole genome shotgun (WGS) entry which is preliminary data.</text>
</comment>
<evidence type="ECO:0000313" key="2">
    <source>
        <dbReference type="Proteomes" id="UP000777482"/>
    </source>
</evidence>
<accession>A0A9P6VU58</accession>
<name>A0A9P6VU58_RHOMI</name>
<keyword evidence="2" id="KW-1185">Reference proteome</keyword>
<gene>
    <name evidence="1" type="ORF">C6P46_002063</name>
</gene>
<dbReference type="Proteomes" id="UP000777482">
    <property type="component" value="Unassembled WGS sequence"/>
</dbReference>
<dbReference type="AlphaFoldDB" id="A0A9P6VU58"/>